<keyword evidence="1" id="KW-0732">Signal</keyword>
<evidence type="ECO:0000313" key="2">
    <source>
        <dbReference type="EMBL" id="MBK1826873.1"/>
    </source>
</evidence>
<feature type="signal peptide" evidence="1">
    <location>
        <begin position="1"/>
        <end position="20"/>
    </location>
</feature>
<dbReference type="InterPro" id="IPR029058">
    <property type="entry name" value="AB_hydrolase_fold"/>
</dbReference>
<keyword evidence="3" id="KW-1185">Reference proteome</keyword>
<evidence type="ECO:0000313" key="3">
    <source>
        <dbReference type="Proteomes" id="UP000658278"/>
    </source>
</evidence>
<feature type="chain" id="PRO_5036744544" evidence="1">
    <location>
        <begin position="21"/>
        <end position="339"/>
    </location>
</feature>
<dbReference type="Proteomes" id="UP000658278">
    <property type="component" value="Unassembled WGS sequence"/>
</dbReference>
<proteinExistence type="predicted"/>
<comment type="caution">
    <text evidence="2">The sequence shown here is derived from an EMBL/GenBank/DDBJ whole genome shotgun (WGS) entry which is preliminary data.</text>
</comment>
<dbReference type="EMBL" id="JAENII010000004">
    <property type="protein sequence ID" value="MBK1826873.1"/>
    <property type="molecule type" value="Genomic_DNA"/>
</dbReference>
<dbReference type="AlphaFoldDB" id="A0A934RBT9"/>
<dbReference type="SUPFAM" id="SSF53474">
    <property type="entry name" value="alpha/beta-Hydrolases"/>
    <property type="match status" value="1"/>
</dbReference>
<reference evidence="2" key="1">
    <citation type="submission" date="2021-01" db="EMBL/GenBank/DDBJ databases">
        <title>Modified the classification status of verrucomicrobia.</title>
        <authorList>
            <person name="Feng X."/>
        </authorList>
    </citation>
    <scope>NUCLEOTIDE SEQUENCE</scope>
    <source>
        <strain evidence="2">KCTC 22201</strain>
    </source>
</reference>
<sequence length="339" mass="36894">MKRCPLHVCLLISLTMQLSARTWTNQKGQSVEGEFLRRDGDAHVVLEIRNKEHRMAIADLSEEDQQWIKEQVEEPTEGESKKGPAGQVTLLGVPVKPGLNVVPFDTSSYPFDDKNKAHSAKSNIHIFLPEGFDPTKQYNIMVTLGTSSGKNSKQSNSIRHFGAPGAAKGWVVMTSDSVKGRPPNYGLMWRITMIDAALDVLNEEWPASVEWNLAAGGSSGGAKAAQGVLACMGSKEYGSRRIAGLFLTGCNEELYSKMDRSTSPSRKASGNVAVFFSQGKNDKVAPPSAAEQVLDGLKKEGIRKQNYVEFNGGHGVHAPHIAAAFTWLGEHCAELDAER</sequence>
<dbReference type="Gene3D" id="2.30.30.700">
    <property type="entry name" value="SLA1 homology domain 1"/>
    <property type="match status" value="1"/>
</dbReference>
<evidence type="ECO:0000256" key="1">
    <source>
        <dbReference type="SAM" id="SignalP"/>
    </source>
</evidence>
<name>A0A934RBT9_9BACT</name>
<dbReference type="RefSeq" id="WP_200278235.1">
    <property type="nucleotide sequence ID" value="NZ_JAENII010000004.1"/>
</dbReference>
<accession>A0A934RBT9</accession>
<gene>
    <name evidence="2" type="ORF">JIN81_07575</name>
</gene>
<organism evidence="2 3">
    <name type="scientific">Haloferula rosea</name>
    <dbReference type="NCBI Taxonomy" id="490093"/>
    <lineage>
        <taxon>Bacteria</taxon>
        <taxon>Pseudomonadati</taxon>
        <taxon>Verrucomicrobiota</taxon>
        <taxon>Verrucomicrobiia</taxon>
        <taxon>Verrucomicrobiales</taxon>
        <taxon>Verrucomicrobiaceae</taxon>
        <taxon>Haloferula</taxon>
    </lineage>
</organism>
<dbReference type="Gene3D" id="3.40.50.1820">
    <property type="entry name" value="alpha/beta hydrolase"/>
    <property type="match status" value="1"/>
</dbReference>
<protein>
    <submittedName>
        <fullName evidence="2">Uncharacterized protein</fullName>
    </submittedName>
</protein>